<protein>
    <submittedName>
        <fullName evidence="1">Uncharacterized protein</fullName>
    </submittedName>
</protein>
<gene>
    <name evidence="1" type="ORF">CBR_g50835</name>
</gene>
<name>A0A388M7N6_CHABU</name>
<dbReference type="Proteomes" id="UP000265515">
    <property type="component" value="Unassembled WGS sequence"/>
</dbReference>
<dbReference type="EMBL" id="BFEA01000815">
    <property type="protein sequence ID" value="GBG90489.1"/>
    <property type="molecule type" value="Genomic_DNA"/>
</dbReference>
<keyword evidence="2" id="KW-1185">Reference proteome</keyword>
<evidence type="ECO:0000313" key="1">
    <source>
        <dbReference type="EMBL" id="GBG90489.1"/>
    </source>
</evidence>
<reference evidence="1 2" key="1">
    <citation type="journal article" date="2018" name="Cell">
        <title>The Chara Genome: Secondary Complexity and Implications for Plant Terrestrialization.</title>
        <authorList>
            <person name="Nishiyama T."/>
            <person name="Sakayama H."/>
            <person name="Vries J.D."/>
            <person name="Buschmann H."/>
            <person name="Saint-Marcoux D."/>
            <person name="Ullrich K.K."/>
            <person name="Haas F.B."/>
            <person name="Vanderstraeten L."/>
            <person name="Becker D."/>
            <person name="Lang D."/>
            <person name="Vosolsobe S."/>
            <person name="Rombauts S."/>
            <person name="Wilhelmsson P.K.I."/>
            <person name="Janitza P."/>
            <person name="Kern R."/>
            <person name="Heyl A."/>
            <person name="Rumpler F."/>
            <person name="Villalobos L.I.A.C."/>
            <person name="Clay J.M."/>
            <person name="Skokan R."/>
            <person name="Toyoda A."/>
            <person name="Suzuki Y."/>
            <person name="Kagoshima H."/>
            <person name="Schijlen E."/>
            <person name="Tajeshwar N."/>
            <person name="Catarino B."/>
            <person name="Hetherington A.J."/>
            <person name="Saltykova A."/>
            <person name="Bonnot C."/>
            <person name="Breuninger H."/>
            <person name="Symeonidi A."/>
            <person name="Radhakrishnan G.V."/>
            <person name="Van Nieuwerburgh F."/>
            <person name="Deforce D."/>
            <person name="Chang C."/>
            <person name="Karol K.G."/>
            <person name="Hedrich R."/>
            <person name="Ulvskov P."/>
            <person name="Glockner G."/>
            <person name="Delwiche C.F."/>
            <person name="Petrasek J."/>
            <person name="Van de Peer Y."/>
            <person name="Friml J."/>
            <person name="Beilby M."/>
            <person name="Dolan L."/>
            <person name="Kohara Y."/>
            <person name="Sugano S."/>
            <person name="Fujiyama A."/>
            <person name="Delaux P.-M."/>
            <person name="Quint M."/>
            <person name="TheiBen G."/>
            <person name="Hagemann M."/>
            <person name="Harholt J."/>
            <person name="Dunand C."/>
            <person name="Zachgo S."/>
            <person name="Langdale J."/>
            <person name="Maumus F."/>
            <person name="Straeten D.V.D."/>
            <person name="Gould S.B."/>
            <person name="Rensing S.A."/>
        </authorList>
    </citation>
    <scope>NUCLEOTIDE SEQUENCE [LARGE SCALE GENOMIC DNA]</scope>
    <source>
        <strain evidence="1 2">S276</strain>
    </source>
</reference>
<sequence>MEVKMSMKMAMEMEMEMAMEVAMEVMMEMTIEMAMEMAMEIVTEMELAKMVLVRLGLLHAHESDESCLKLLLIYEMRCPYLLFLLTRNFLVFQVLDQLSPTSSGLPALNFRAGDELALLSLGLLVQIGTLRQLWGYCCYGSHSQGYKVALFSFCSVCFL</sequence>
<proteinExistence type="predicted"/>
<evidence type="ECO:0000313" key="2">
    <source>
        <dbReference type="Proteomes" id="UP000265515"/>
    </source>
</evidence>
<comment type="caution">
    <text evidence="1">The sequence shown here is derived from an EMBL/GenBank/DDBJ whole genome shotgun (WGS) entry which is preliminary data.</text>
</comment>
<dbReference type="Gramene" id="GBG90489">
    <property type="protein sequence ID" value="GBG90489"/>
    <property type="gene ID" value="CBR_g50835"/>
</dbReference>
<accession>A0A388M7N6</accession>
<dbReference type="AlphaFoldDB" id="A0A388M7N6"/>
<organism evidence="1 2">
    <name type="scientific">Chara braunii</name>
    <name type="common">Braun's stonewort</name>
    <dbReference type="NCBI Taxonomy" id="69332"/>
    <lineage>
        <taxon>Eukaryota</taxon>
        <taxon>Viridiplantae</taxon>
        <taxon>Streptophyta</taxon>
        <taxon>Charophyceae</taxon>
        <taxon>Charales</taxon>
        <taxon>Characeae</taxon>
        <taxon>Chara</taxon>
    </lineage>
</organism>